<comment type="caution">
    <text evidence="3">The sequence shown here is derived from an EMBL/GenBank/DDBJ whole genome shotgun (WGS) entry which is preliminary data.</text>
</comment>
<dbReference type="Proteomes" id="UP001596150">
    <property type="component" value="Unassembled WGS sequence"/>
</dbReference>
<keyword evidence="4" id="KW-1185">Reference proteome</keyword>
<accession>A0ABW0Q3G4</accession>
<organism evidence="3 4">
    <name type="scientific">Kaistia terrae</name>
    <dbReference type="NCBI Taxonomy" id="537017"/>
    <lineage>
        <taxon>Bacteria</taxon>
        <taxon>Pseudomonadati</taxon>
        <taxon>Pseudomonadota</taxon>
        <taxon>Alphaproteobacteria</taxon>
        <taxon>Hyphomicrobiales</taxon>
        <taxon>Kaistiaceae</taxon>
        <taxon>Kaistia</taxon>
    </lineage>
</organism>
<evidence type="ECO:0000256" key="2">
    <source>
        <dbReference type="SAM" id="MobiDB-lite"/>
    </source>
</evidence>
<evidence type="ECO:0000256" key="1">
    <source>
        <dbReference type="PROSITE-ProRule" id="PRU00339"/>
    </source>
</evidence>
<dbReference type="PROSITE" id="PS50005">
    <property type="entry name" value="TPR"/>
    <property type="match status" value="1"/>
</dbReference>
<dbReference type="InterPro" id="IPR011990">
    <property type="entry name" value="TPR-like_helical_dom_sf"/>
</dbReference>
<protein>
    <submittedName>
        <fullName evidence="3">Tetratricopeptide repeat protein</fullName>
    </submittedName>
</protein>
<dbReference type="EMBL" id="JBHSML010000013">
    <property type="protein sequence ID" value="MFC5518457.1"/>
    <property type="molecule type" value="Genomic_DNA"/>
</dbReference>
<feature type="compositionally biased region" description="Basic and acidic residues" evidence="2">
    <location>
        <begin position="158"/>
        <end position="167"/>
    </location>
</feature>
<dbReference type="RefSeq" id="WP_266343389.1">
    <property type="nucleotide sequence ID" value="NZ_JAPKNH010000003.1"/>
</dbReference>
<feature type="region of interest" description="Disordered" evidence="2">
    <location>
        <begin position="141"/>
        <end position="178"/>
    </location>
</feature>
<gene>
    <name evidence="3" type="ORF">ACFPP9_21965</name>
</gene>
<sequence>MMTATRPPHFGKLALLFLGVTAVALVVGAFRIGWYALWASPDQRGRYLYEKGKFAEAATSFRDPIWRGAALMRAGDFKTAAQVFGSRDTAEGAYDQGNALVMLGQYDAAVGRFDRALELKPGWNDATANRKLAQLRADRMKAPGGDLGDQEEGADQIVYDKDAKTPEGQDTEVDDKPMSDEQVRALWLKRVQTKPADFLRARFAYQLQVSPPPADVKPNEPKP</sequence>
<name>A0ABW0Q3G4_9HYPH</name>
<reference evidence="4" key="1">
    <citation type="journal article" date="2019" name="Int. J. Syst. Evol. Microbiol.">
        <title>The Global Catalogue of Microorganisms (GCM) 10K type strain sequencing project: providing services to taxonomists for standard genome sequencing and annotation.</title>
        <authorList>
            <consortium name="The Broad Institute Genomics Platform"/>
            <consortium name="The Broad Institute Genome Sequencing Center for Infectious Disease"/>
            <person name="Wu L."/>
            <person name="Ma J."/>
        </authorList>
    </citation>
    <scope>NUCLEOTIDE SEQUENCE [LARGE SCALE GENOMIC DNA]</scope>
    <source>
        <strain evidence="4">KACC 12633</strain>
    </source>
</reference>
<evidence type="ECO:0000313" key="3">
    <source>
        <dbReference type="EMBL" id="MFC5518457.1"/>
    </source>
</evidence>
<dbReference type="SUPFAM" id="SSF48452">
    <property type="entry name" value="TPR-like"/>
    <property type="match status" value="1"/>
</dbReference>
<proteinExistence type="predicted"/>
<dbReference type="Gene3D" id="1.25.40.10">
    <property type="entry name" value="Tetratricopeptide repeat domain"/>
    <property type="match status" value="1"/>
</dbReference>
<feature type="repeat" description="TPR" evidence="1">
    <location>
        <begin position="90"/>
        <end position="123"/>
    </location>
</feature>
<evidence type="ECO:0000313" key="4">
    <source>
        <dbReference type="Proteomes" id="UP001596150"/>
    </source>
</evidence>
<keyword evidence="1" id="KW-0802">TPR repeat</keyword>
<dbReference type="InterPro" id="IPR019734">
    <property type="entry name" value="TPR_rpt"/>
</dbReference>